<evidence type="ECO:0000256" key="5">
    <source>
        <dbReference type="ARBA" id="ARBA00023288"/>
    </source>
</evidence>
<evidence type="ECO:0000256" key="1">
    <source>
        <dbReference type="ARBA" id="ARBA00004635"/>
    </source>
</evidence>
<dbReference type="CDD" id="cd06257">
    <property type="entry name" value="DnaJ"/>
    <property type="match status" value="1"/>
</dbReference>
<dbReference type="EMBL" id="JASJQH010001297">
    <property type="protein sequence ID" value="KAK9761630.1"/>
    <property type="molecule type" value="Genomic_DNA"/>
</dbReference>
<sequence>MDRNTVELYETLNVSKTATPEELKKAYRKLALRYHPDKNPDAADQFKAISHAYEILSDPKKRAVYDKYGEMGVNMLGTVAGAFLDPEISDMLCIFFVSTSFFILMVVLFCTFLSLKVDSKTSWSYAVVFIPLWIIDAILGFVLIGRFFKTTKLDEMEEVDGEFDGPIEDREELLKKRQKVHMLQNSITFAYFALIVLFQVFIVVQQSVHWSTVVTFVPWIILEAINFLRLTIQYYTSLHAGVNEDGMPVRLPLTVKLLFAFDHYWWFVLRVLLIILLVVRINEDITVSWGVVFIPLYLVGLRYLIWIIGAYTQLQRIDVEEARQQSKALLILAVIAFVIFGTLFYALVGLLARKLDTGSVTLAVVFIPIFIVLTLAFCCTACCLPCLLLNPPMEDSDSGTTGLLRVVSPDRRITYLSNSTNV</sequence>
<dbReference type="InterPro" id="IPR018253">
    <property type="entry name" value="DnaJ_domain_CS"/>
</dbReference>
<dbReference type="PRINTS" id="PR00625">
    <property type="entry name" value="JDOMAIN"/>
</dbReference>
<protein>
    <recommendedName>
        <fullName evidence="7">J domain-containing protein</fullName>
    </recommendedName>
</protein>
<feature type="transmembrane region" description="Helical" evidence="6">
    <location>
        <begin position="208"/>
        <end position="228"/>
    </location>
</feature>
<evidence type="ECO:0000256" key="6">
    <source>
        <dbReference type="SAM" id="Phobius"/>
    </source>
</evidence>
<keyword evidence="5" id="KW-0449">Lipoprotein</keyword>
<dbReference type="Proteomes" id="UP001479436">
    <property type="component" value="Unassembled WGS sequence"/>
</dbReference>
<evidence type="ECO:0000313" key="9">
    <source>
        <dbReference type="Proteomes" id="UP001479436"/>
    </source>
</evidence>
<gene>
    <name evidence="8" type="ORF">K7432_013333</name>
</gene>
<keyword evidence="9" id="KW-1185">Reference proteome</keyword>
<evidence type="ECO:0000313" key="8">
    <source>
        <dbReference type="EMBL" id="KAK9761630.1"/>
    </source>
</evidence>
<keyword evidence="6" id="KW-1133">Transmembrane helix</keyword>
<proteinExistence type="predicted"/>
<dbReference type="InterPro" id="IPR051434">
    <property type="entry name" value="DnaJ_C_subfamily_member5"/>
</dbReference>
<feature type="transmembrane region" description="Helical" evidence="6">
    <location>
        <begin position="329"/>
        <end position="352"/>
    </location>
</feature>
<feature type="transmembrane region" description="Helical" evidence="6">
    <location>
        <begin position="287"/>
        <end position="308"/>
    </location>
</feature>
<comment type="subcellular location">
    <subcellularLocation>
        <location evidence="1">Membrane</location>
        <topology evidence="1">Lipid-anchor</topology>
    </subcellularLocation>
</comment>
<feature type="domain" description="J" evidence="7">
    <location>
        <begin position="7"/>
        <end position="69"/>
    </location>
</feature>
<dbReference type="SUPFAM" id="SSF46565">
    <property type="entry name" value="Chaperone J-domain"/>
    <property type="match status" value="1"/>
</dbReference>
<dbReference type="PROSITE" id="PS00636">
    <property type="entry name" value="DNAJ_1"/>
    <property type="match status" value="1"/>
</dbReference>
<dbReference type="InterPro" id="IPR036869">
    <property type="entry name" value="J_dom_sf"/>
</dbReference>
<dbReference type="InterPro" id="IPR001623">
    <property type="entry name" value="DnaJ_domain"/>
</dbReference>
<dbReference type="Pfam" id="PF10269">
    <property type="entry name" value="Tmemb_185A"/>
    <property type="match status" value="1"/>
</dbReference>
<evidence type="ECO:0000256" key="2">
    <source>
        <dbReference type="ARBA" id="ARBA00023136"/>
    </source>
</evidence>
<comment type="caution">
    <text evidence="8">The sequence shown here is derived from an EMBL/GenBank/DDBJ whole genome shotgun (WGS) entry which is preliminary data.</text>
</comment>
<organism evidence="8 9">
    <name type="scientific">Basidiobolus ranarum</name>
    <dbReference type="NCBI Taxonomy" id="34480"/>
    <lineage>
        <taxon>Eukaryota</taxon>
        <taxon>Fungi</taxon>
        <taxon>Fungi incertae sedis</taxon>
        <taxon>Zoopagomycota</taxon>
        <taxon>Entomophthoromycotina</taxon>
        <taxon>Basidiobolomycetes</taxon>
        <taxon>Basidiobolales</taxon>
        <taxon>Basidiobolaceae</taxon>
        <taxon>Basidiobolus</taxon>
    </lineage>
</organism>
<dbReference type="PANTHER" id="PTHR44027">
    <property type="entry name" value="DNAJ HOMOLOG SUBFAMILY C MEMBER 5 HOMOLOG"/>
    <property type="match status" value="1"/>
</dbReference>
<feature type="transmembrane region" description="Helical" evidence="6">
    <location>
        <begin position="182"/>
        <end position="202"/>
    </location>
</feature>
<feature type="transmembrane region" description="Helical" evidence="6">
    <location>
        <begin position="364"/>
        <end position="389"/>
    </location>
</feature>
<dbReference type="Pfam" id="PF00226">
    <property type="entry name" value="DnaJ"/>
    <property type="match status" value="1"/>
</dbReference>
<keyword evidence="6" id="KW-0812">Transmembrane</keyword>
<feature type="transmembrane region" description="Helical" evidence="6">
    <location>
        <begin position="123"/>
        <end position="144"/>
    </location>
</feature>
<evidence type="ECO:0000256" key="3">
    <source>
        <dbReference type="ARBA" id="ARBA00023139"/>
    </source>
</evidence>
<feature type="transmembrane region" description="Helical" evidence="6">
    <location>
        <begin position="92"/>
        <end position="117"/>
    </location>
</feature>
<dbReference type="InterPro" id="IPR019396">
    <property type="entry name" value="TM_Fragile-X-F-assoc"/>
</dbReference>
<evidence type="ECO:0000259" key="7">
    <source>
        <dbReference type="PROSITE" id="PS50076"/>
    </source>
</evidence>
<dbReference type="PROSITE" id="PS50076">
    <property type="entry name" value="DNAJ_2"/>
    <property type="match status" value="1"/>
</dbReference>
<keyword evidence="2 6" id="KW-0472">Membrane</keyword>
<keyword evidence="4" id="KW-0143">Chaperone</keyword>
<feature type="transmembrane region" description="Helical" evidence="6">
    <location>
        <begin position="264"/>
        <end position="281"/>
    </location>
</feature>
<evidence type="ECO:0000256" key="4">
    <source>
        <dbReference type="ARBA" id="ARBA00023186"/>
    </source>
</evidence>
<keyword evidence="3" id="KW-0564">Palmitate</keyword>
<dbReference type="Gene3D" id="1.10.287.110">
    <property type="entry name" value="DnaJ domain"/>
    <property type="match status" value="1"/>
</dbReference>
<dbReference type="PANTHER" id="PTHR44027:SF7">
    <property type="entry name" value="DNAJ HOMOLOG SUBFAMILY C MEMBER 5 HOMOLOG"/>
    <property type="match status" value="1"/>
</dbReference>
<name>A0ABR2WJE6_9FUNG</name>
<accession>A0ABR2WJE6</accession>
<dbReference type="SMART" id="SM00271">
    <property type="entry name" value="DnaJ"/>
    <property type="match status" value="1"/>
</dbReference>
<reference evidence="8 9" key="1">
    <citation type="submission" date="2023-04" db="EMBL/GenBank/DDBJ databases">
        <title>Genome of Basidiobolus ranarum AG-B5.</title>
        <authorList>
            <person name="Stajich J.E."/>
            <person name="Carter-House D."/>
            <person name="Gryganskyi A."/>
        </authorList>
    </citation>
    <scope>NUCLEOTIDE SEQUENCE [LARGE SCALE GENOMIC DNA]</scope>
    <source>
        <strain evidence="8 9">AG-B5</strain>
    </source>
</reference>